<evidence type="ECO:0000313" key="3">
    <source>
        <dbReference type="EMBL" id="MBB5399102.1"/>
    </source>
</evidence>
<dbReference type="Proteomes" id="UP000592820">
    <property type="component" value="Unassembled WGS sequence"/>
</dbReference>
<dbReference type="EMBL" id="JACHDE010000002">
    <property type="protein sequence ID" value="MBB5399102.1"/>
    <property type="molecule type" value="Genomic_DNA"/>
</dbReference>
<keyword evidence="2" id="KW-1133">Transmembrane helix</keyword>
<comment type="caution">
    <text evidence="3">The sequence shown here is derived from an EMBL/GenBank/DDBJ whole genome shotgun (WGS) entry which is preliminary data.</text>
</comment>
<keyword evidence="2" id="KW-0472">Membrane</keyword>
<evidence type="ECO:0000313" key="6">
    <source>
        <dbReference type="Proteomes" id="UP000821598"/>
    </source>
</evidence>
<sequence>MSTLGTLTEWAQHMGPLTVALVIAVRTVIAWLVSRRAARDRKKLGLEITRLRGDADRVERENAHLEYKIEKLMAEFERQQSTDTMAGQHSDVEDHDRPLPIAGIAVSPFRSD</sequence>
<name>A0A7W8L275_9BURK</name>
<keyword evidence="6" id="KW-1185">Reference proteome</keyword>
<proteinExistence type="predicted"/>
<evidence type="ECO:0000313" key="5">
    <source>
        <dbReference type="Proteomes" id="UP000592820"/>
    </source>
</evidence>
<gene>
    <name evidence="4" type="ORF">FSB64_32585</name>
    <name evidence="3" type="ORF">HDG41_001141</name>
</gene>
<dbReference type="RefSeq" id="WP_176123445.1">
    <property type="nucleotide sequence ID" value="NZ_JACHDE010000002.1"/>
</dbReference>
<feature type="region of interest" description="Disordered" evidence="1">
    <location>
        <begin position="81"/>
        <end position="112"/>
    </location>
</feature>
<reference evidence="4 6" key="1">
    <citation type="submission" date="2019-08" db="EMBL/GenBank/DDBJ databases">
        <title>Paraburkholderia simonii sp. nov. and P. youngii sp. nov. Brazilian and Mexican Mimosa-associated rhizobia.</title>
        <authorList>
            <person name="Mavima L."/>
            <person name="Beukes C.W."/>
            <person name="Palmer M."/>
            <person name="De Meyer S.E."/>
            <person name="James E.K."/>
            <person name="Maluk M."/>
            <person name="Avontuur J.R."/>
            <person name="Chan W.Y."/>
            <person name="Venter S.N."/>
            <person name="Steenkamp E.T."/>
        </authorList>
    </citation>
    <scope>NUCLEOTIDE SEQUENCE [LARGE SCALE GENOMIC DNA]</scope>
    <source>
        <strain evidence="4 6">JPY454</strain>
    </source>
</reference>
<accession>A0A7W8L275</accession>
<feature type="transmembrane region" description="Helical" evidence="2">
    <location>
        <begin position="14"/>
        <end position="33"/>
    </location>
</feature>
<evidence type="ECO:0000313" key="4">
    <source>
        <dbReference type="EMBL" id="NVI08387.1"/>
    </source>
</evidence>
<reference evidence="3 5" key="2">
    <citation type="submission" date="2020-08" db="EMBL/GenBank/DDBJ databases">
        <title>Genomic Encyclopedia of Type Strains, Phase IV (KMG-V): Genome sequencing to study the core and pangenomes of soil and plant-associated prokaryotes.</title>
        <authorList>
            <person name="Whitman W."/>
        </authorList>
    </citation>
    <scope>NUCLEOTIDE SEQUENCE [LARGE SCALE GENOMIC DNA]</scope>
    <source>
        <strain evidence="3 5">JPY162</strain>
    </source>
</reference>
<dbReference type="Proteomes" id="UP000821598">
    <property type="component" value="Unassembled WGS sequence"/>
</dbReference>
<organism evidence="3 5">
    <name type="scientific">Paraburkholderia youngii</name>
    <dbReference type="NCBI Taxonomy" id="2782701"/>
    <lineage>
        <taxon>Bacteria</taxon>
        <taxon>Pseudomonadati</taxon>
        <taxon>Pseudomonadota</taxon>
        <taxon>Betaproteobacteria</taxon>
        <taxon>Burkholderiales</taxon>
        <taxon>Burkholderiaceae</taxon>
        <taxon>Paraburkholderia</taxon>
    </lineage>
</organism>
<evidence type="ECO:0000256" key="1">
    <source>
        <dbReference type="SAM" id="MobiDB-lite"/>
    </source>
</evidence>
<keyword evidence="2" id="KW-0812">Transmembrane</keyword>
<dbReference type="EMBL" id="VOMC01000046">
    <property type="protein sequence ID" value="NVI08387.1"/>
    <property type="molecule type" value="Genomic_DNA"/>
</dbReference>
<protein>
    <submittedName>
        <fullName evidence="3">Uncharacterized protein</fullName>
    </submittedName>
</protein>
<dbReference type="AlphaFoldDB" id="A0A7W8L275"/>
<evidence type="ECO:0000256" key="2">
    <source>
        <dbReference type="SAM" id="Phobius"/>
    </source>
</evidence>